<dbReference type="SMART" id="SM00382">
    <property type="entry name" value="AAA"/>
    <property type="match status" value="2"/>
</dbReference>
<sequence length="692" mass="75841">MDAYDGPILEIENLSISFFTRLREIPAVMDFSVSVRPGEAVGLVGESGCGKSTVALGVMQDLGVNGQVVGGSIRFKGRDLGEMSETELRAIRGNEIAMIYQEPMASLNPAMRIGKQLMEVPMIHEGIGEKEAYARALQVVSDVKLPDPERILKAFPHQLSGGQQQRIVIAMALMSKPALLILDEPTTALDVTVEAAIVELVRDLGKKYGTSMLFISHNLGLVLETCDRICVMYSGEAVERGSIADVFDSMRHPYTQALFRSIPLPGADKTARPLKAIPGNFPLPHERPEGCNFGPRCDYFEAGRCDVADIPMTHVTGDARHTTRCLRFDEIDWAAPYTASDKKPKGEIGRTVLKVSNLKKYYEVAASSLFTRGEKKVVKANETLSFEARESETLAIVGESGCGKSTLAKVLMGLETATEGTILLDDREIQNTPIEKRGARTIADVQMVFQNPFDTLNPSMTVGRQITRALEVFGIGDSTQERRERMLTLLDLVKLPRAFAERMPRQLSGGQKQRVGIARAFAGGARIVVADEPVSALDVSVQAAVTDLLMEIQREEKTTLLFISHDLSIVRYLSDRVLVMYLGHVVEIGTTDQVFAPPYHPYTEALLSAVPIADTSVEKARIVLEGDIPSAMNPPSGCPFQTRCRWKSMVPGNLCEREVPVSRAVAEGHDIKCHLTDAQFAQMEPVIKIAAE</sequence>
<evidence type="ECO:0000313" key="9">
    <source>
        <dbReference type="EMBL" id="QOL80284.1"/>
    </source>
</evidence>
<feature type="domain" description="ABC transporter" evidence="8">
    <location>
        <begin position="353"/>
        <end position="607"/>
    </location>
</feature>
<dbReference type="GO" id="GO:0005886">
    <property type="term" value="C:plasma membrane"/>
    <property type="evidence" value="ECO:0007669"/>
    <property type="project" value="UniProtKB-SubCell"/>
</dbReference>
<dbReference type="Gene3D" id="3.40.50.300">
    <property type="entry name" value="P-loop containing nucleotide triphosphate hydrolases"/>
    <property type="match status" value="2"/>
</dbReference>
<evidence type="ECO:0000256" key="2">
    <source>
        <dbReference type="ARBA" id="ARBA00005417"/>
    </source>
</evidence>
<evidence type="ECO:0000256" key="1">
    <source>
        <dbReference type="ARBA" id="ARBA00004417"/>
    </source>
</evidence>
<dbReference type="GO" id="GO:0055085">
    <property type="term" value="P:transmembrane transport"/>
    <property type="evidence" value="ECO:0007669"/>
    <property type="project" value="UniProtKB-ARBA"/>
</dbReference>
<accession>A0A7L9WKC4</accession>
<feature type="domain" description="ABC transporter" evidence="8">
    <location>
        <begin position="9"/>
        <end position="259"/>
    </location>
</feature>
<dbReference type="CDD" id="cd03257">
    <property type="entry name" value="ABC_NikE_OppD_transporters"/>
    <property type="match status" value="2"/>
</dbReference>
<dbReference type="PANTHER" id="PTHR43297:SF2">
    <property type="entry name" value="DIPEPTIDE TRANSPORT ATP-BINDING PROTEIN DPPD"/>
    <property type="match status" value="1"/>
</dbReference>
<dbReference type="InterPro" id="IPR003439">
    <property type="entry name" value="ABC_transporter-like_ATP-bd"/>
</dbReference>
<dbReference type="InterPro" id="IPR003593">
    <property type="entry name" value="AAA+_ATPase"/>
</dbReference>
<dbReference type="Pfam" id="PF00005">
    <property type="entry name" value="ABC_tran"/>
    <property type="match status" value="2"/>
</dbReference>
<keyword evidence="7" id="KW-0472">Membrane</keyword>
<dbReference type="Pfam" id="PF08352">
    <property type="entry name" value="oligo_HPY"/>
    <property type="match status" value="2"/>
</dbReference>
<dbReference type="NCBIfam" id="TIGR01727">
    <property type="entry name" value="oligo_HPY"/>
    <property type="match status" value="2"/>
</dbReference>
<dbReference type="RefSeq" id="WP_193082603.1">
    <property type="nucleotide sequence ID" value="NZ_CP045201.1"/>
</dbReference>
<keyword evidence="10" id="KW-1185">Reference proteome</keyword>
<keyword evidence="3" id="KW-0813">Transport</keyword>
<evidence type="ECO:0000256" key="7">
    <source>
        <dbReference type="ARBA" id="ARBA00023136"/>
    </source>
</evidence>
<dbReference type="GO" id="GO:0005524">
    <property type="term" value="F:ATP binding"/>
    <property type="evidence" value="ECO:0007669"/>
    <property type="project" value="UniProtKB-KW"/>
</dbReference>
<comment type="subcellular location">
    <subcellularLocation>
        <location evidence="1">Cell inner membrane</location>
        <topology evidence="1">Peripheral membrane protein</topology>
    </subcellularLocation>
</comment>
<dbReference type="InterPro" id="IPR013563">
    <property type="entry name" value="Oligopep_ABC_C"/>
</dbReference>
<keyword evidence="5" id="KW-0547">Nucleotide-binding</keyword>
<keyword evidence="6 9" id="KW-0067">ATP-binding</keyword>
<reference evidence="9 10" key="1">
    <citation type="submission" date="2019-10" db="EMBL/GenBank/DDBJ databases">
        <title>Pseudopuniceibacterium sp. HQ09 islated from Antarctica.</title>
        <authorList>
            <person name="Liao L."/>
            <person name="Su S."/>
            <person name="Chen B."/>
            <person name="Yu Y."/>
        </authorList>
    </citation>
    <scope>NUCLEOTIDE SEQUENCE [LARGE SCALE GENOMIC DNA]</scope>
    <source>
        <strain evidence="9 10">HQ09</strain>
    </source>
</reference>
<evidence type="ECO:0000256" key="5">
    <source>
        <dbReference type="ARBA" id="ARBA00022741"/>
    </source>
</evidence>
<evidence type="ECO:0000256" key="6">
    <source>
        <dbReference type="ARBA" id="ARBA00022840"/>
    </source>
</evidence>
<dbReference type="EMBL" id="CP045201">
    <property type="protein sequence ID" value="QOL80284.1"/>
    <property type="molecule type" value="Genomic_DNA"/>
</dbReference>
<dbReference type="NCBIfam" id="NF007739">
    <property type="entry name" value="PRK10419.1"/>
    <property type="match status" value="2"/>
</dbReference>
<dbReference type="Proteomes" id="UP000594118">
    <property type="component" value="Chromosome"/>
</dbReference>
<name>A0A7L9WKC4_9RHOB</name>
<protein>
    <submittedName>
        <fullName evidence="9">Dipeptide ABC transporter ATP-binding protein</fullName>
    </submittedName>
</protein>
<dbReference type="AlphaFoldDB" id="A0A7L9WKC4"/>
<dbReference type="KEGG" id="pshq:F3W81_05275"/>
<dbReference type="InterPro" id="IPR050388">
    <property type="entry name" value="ABC_Ni/Peptide_Import"/>
</dbReference>
<evidence type="ECO:0000259" key="8">
    <source>
        <dbReference type="PROSITE" id="PS50893"/>
    </source>
</evidence>
<evidence type="ECO:0000256" key="3">
    <source>
        <dbReference type="ARBA" id="ARBA00022448"/>
    </source>
</evidence>
<organism evidence="9 10">
    <name type="scientific">Pseudooceanicola spongiae</name>
    <dbReference type="NCBI Taxonomy" id="2613965"/>
    <lineage>
        <taxon>Bacteria</taxon>
        <taxon>Pseudomonadati</taxon>
        <taxon>Pseudomonadota</taxon>
        <taxon>Alphaproteobacteria</taxon>
        <taxon>Rhodobacterales</taxon>
        <taxon>Paracoccaceae</taxon>
        <taxon>Pseudooceanicola</taxon>
    </lineage>
</organism>
<proteinExistence type="inferred from homology"/>
<dbReference type="InterPro" id="IPR027417">
    <property type="entry name" value="P-loop_NTPase"/>
</dbReference>
<dbReference type="NCBIfam" id="NF008453">
    <property type="entry name" value="PRK11308.1"/>
    <property type="match status" value="2"/>
</dbReference>
<dbReference type="PROSITE" id="PS50893">
    <property type="entry name" value="ABC_TRANSPORTER_2"/>
    <property type="match status" value="2"/>
</dbReference>
<gene>
    <name evidence="9" type="ORF">F3W81_05275</name>
</gene>
<evidence type="ECO:0000313" key="10">
    <source>
        <dbReference type="Proteomes" id="UP000594118"/>
    </source>
</evidence>
<dbReference type="PANTHER" id="PTHR43297">
    <property type="entry name" value="OLIGOPEPTIDE TRANSPORT ATP-BINDING PROTEIN APPD"/>
    <property type="match status" value="1"/>
</dbReference>
<dbReference type="InterPro" id="IPR017871">
    <property type="entry name" value="ABC_transporter-like_CS"/>
</dbReference>
<dbReference type="GO" id="GO:0016887">
    <property type="term" value="F:ATP hydrolysis activity"/>
    <property type="evidence" value="ECO:0007669"/>
    <property type="project" value="InterPro"/>
</dbReference>
<keyword evidence="4" id="KW-1003">Cell membrane</keyword>
<evidence type="ECO:0000256" key="4">
    <source>
        <dbReference type="ARBA" id="ARBA00022475"/>
    </source>
</evidence>
<dbReference type="PROSITE" id="PS00211">
    <property type="entry name" value="ABC_TRANSPORTER_1"/>
    <property type="match status" value="2"/>
</dbReference>
<comment type="similarity">
    <text evidence="2">Belongs to the ABC transporter superfamily.</text>
</comment>
<dbReference type="FunFam" id="3.40.50.300:FF:000016">
    <property type="entry name" value="Oligopeptide ABC transporter ATP-binding component"/>
    <property type="match status" value="2"/>
</dbReference>
<dbReference type="SUPFAM" id="SSF52540">
    <property type="entry name" value="P-loop containing nucleoside triphosphate hydrolases"/>
    <property type="match status" value="2"/>
</dbReference>
<dbReference type="GO" id="GO:0015833">
    <property type="term" value="P:peptide transport"/>
    <property type="evidence" value="ECO:0007669"/>
    <property type="project" value="InterPro"/>
</dbReference>